<gene>
    <name evidence="8" type="primary">ZNF473</name>
</gene>
<dbReference type="PANTHER" id="PTHR24408">
    <property type="entry name" value="ZINC FINGER PROTEIN"/>
    <property type="match status" value="1"/>
</dbReference>
<keyword evidence="3 5" id="KW-0863">Zinc-finger</keyword>
<evidence type="ECO:0000256" key="3">
    <source>
        <dbReference type="ARBA" id="ARBA00022771"/>
    </source>
</evidence>
<name>A0A0K2V3G4_LEPSM</name>
<dbReference type="GO" id="GO:0000981">
    <property type="term" value="F:DNA-binding transcription factor activity, RNA polymerase II-specific"/>
    <property type="evidence" value="ECO:0007669"/>
    <property type="project" value="TreeGrafter"/>
</dbReference>
<dbReference type="SMART" id="SM00355">
    <property type="entry name" value="ZnF_C2H2"/>
    <property type="match status" value="7"/>
</dbReference>
<reference evidence="8" key="1">
    <citation type="submission" date="2014-05" db="EMBL/GenBank/DDBJ databases">
        <authorList>
            <person name="Chronopoulou M."/>
        </authorList>
    </citation>
    <scope>NUCLEOTIDE SEQUENCE</scope>
    <source>
        <tissue evidence="8">Whole organism</tissue>
    </source>
</reference>
<dbReference type="PROSITE" id="PS50157">
    <property type="entry name" value="ZINC_FINGER_C2H2_2"/>
    <property type="match status" value="2"/>
</dbReference>
<dbReference type="GO" id="GO:0005634">
    <property type="term" value="C:nucleus"/>
    <property type="evidence" value="ECO:0007669"/>
    <property type="project" value="TreeGrafter"/>
</dbReference>
<evidence type="ECO:0000256" key="4">
    <source>
        <dbReference type="ARBA" id="ARBA00022833"/>
    </source>
</evidence>
<evidence type="ECO:0000256" key="6">
    <source>
        <dbReference type="SAM" id="MobiDB-lite"/>
    </source>
</evidence>
<feature type="compositionally biased region" description="Acidic residues" evidence="6">
    <location>
        <begin position="180"/>
        <end position="197"/>
    </location>
</feature>
<dbReference type="InterPro" id="IPR036236">
    <property type="entry name" value="Znf_C2H2_sf"/>
</dbReference>
<dbReference type="SUPFAM" id="SSF57667">
    <property type="entry name" value="beta-beta-alpha zinc fingers"/>
    <property type="match status" value="3"/>
</dbReference>
<keyword evidence="2" id="KW-0677">Repeat</keyword>
<dbReference type="AlphaFoldDB" id="A0A0K2V3G4"/>
<keyword evidence="4" id="KW-0862">Zinc</keyword>
<dbReference type="GO" id="GO:0043565">
    <property type="term" value="F:sequence-specific DNA binding"/>
    <property type="evidence" value="ECO:0007669"/>
    <property type="project" value="TreeGrafter"/>
</dbReference>
<keyword evidence="1" id="KW-0479">Metal-binding</keyword>
<dbReference type="EMBL" id="HACA01027673">
    <property type="protein sequence ID" value="CDW45034.1"/>
    <property type="molecule type" value="Transcribed_RNA"/>
</dbReference>
<feature type="compositionally biased region" description="Basic and acidic residues" evidence="6">
    <location>
        <begin position="214"/>
        <end position="228"/>
    </location>
</feature>
<evidence type="ECO:0000256" key="5">
    <source>
        <dbReference type="PROSITE-ProRule" id="PRU00042"/>
    </source>
</evidence>
<evidence type="ECO:0000313" key="8">
    <source>
        <dbReference type="EMBL" id="CDW45034.1"/>
    </source>
</evidence>
<accession>A0A0K2V3G4</accession>
<dbReference type="InterPro" id="IPR013087">
    <property type="entry name" value="Znf_C2H2_type"/>
</dbReference>
<dbReference type="Pfam" id="PF00096">
    <property type="entry name" value="zf-C2H2"/>
    <property type="match status" value="2"/>
</dbReference>
<organism evidence="8">
    <name type="scientific">Lepeophtheirus salmonis</name>
    <name type="common">Salmon louse</name>
    <name type="synonym">Caligus salmonis</name>
    <dbReference type="NCBI Taxonomy" id="72036"/>
    <lineage>
        <taxon>Eukaryota</taxon>
        <taxon>Metazoa</taxon>
        <taxon>Ecdysozoa</taxon>
        <taxon>Arthropoda</taxon>
        <taxon>Crustacea</taxon>
        <taxon>Multicrustacea</taxon>
        <taxon>Hexanauplia</taxon>
        <taxon>Copepoda</taxon>
        <taxon>Siphonostomatoida</taxon>
        <taxon>Caligidae</taxon>
        <taxon>Lepeophtheirus</taxon>
    </lineage>
</organism>
<proteinExistence type="predicted"/>
<dbReference type="PANTHER" id="PTHR24408:SF64">
    <property type="entry name" value="LINKING IMMUNITY AND METABOLISM-RELATED"/>
    <property type="match status" value="1"/>
</dbReference>
<evidence type="ECO:0000256" key="2">
    <source>
        <dbReference type="ARBA" id="ARBA00022737"/>
    </source>
</evidence>
<dbReference type="PROSITE" id="PS00028">
    <property type="entry name" value="ZINC_FINGER_C2H2_1"/>
    <property type="match status" value="4"/>
</dbReference>
<dbReference type="GO" id="GO:0008270">
    <property type="term" value="F:zinc ion binding"/>
    <property type="evidence" value="ECO:0007669"/>
    <property type="project" value="UniProtKB-KW"/>
</dbReference>
<feature type="domain" description="C2H2-type" evidence="7">
    <location>
        <begin position="356"/>
        <end position="384"/>
    </location>
</feature>
<dbReference type="Gene3D" id="3.30.160.60">
    <property type="entry name" value="Classic Zinc Finger"/>
    <property type="match status" value="3"/>
</dbReference>
<evidence type="ECO:0000256" key="1">
    <source>
        <dbReference type="ARBA" id="ARBA00022723"/>
    </source>
</evidence>
<evidence type="ECO:0000259" key="7">
    <source>
        <dbReference type="PROSITE" id="PS50157"/>
    </source>
</evidence>
<protein>
    <submittedName>
        <fullName evidence="8">Zinc finger protein 473 [Sorex araneus]</fullName>
    </submittedName>
</protein>
<dbReference type="OrthoDB" id="6077919at2759"/>
<feature type="region of interest" description="Disordered" evidence="6">
    <location>
        <begin position="179"/>
        <end position="234"/>
    </location>
</feature>
<sequence>MKNENSRGNMSGTTDLESVLSKVKEWIEILSGTLKAGIVLQETNKKDSIHLALYPNESNFLFLPSFHIVFLPQSNGTVELQLLAYNETLLVQETLQNKKGLDLNSSEILDLISQPYVRLCSGVISQGEDQDLIIETISSKKVFRSSNCSYILTKKNDLCCFQCIHLNSSVNSDPLINYQSEDEGPGECNDDFSDPDYEEPKKTPTKLKKRKRSRVDSTSKDSDVEPPVKKSGRPKTALRCDVCYSIFYYKGHYKTHLATHENVKSILEESCSCPICSTIIESKSDLNVHIKDIHPEKKNELCCFLCFKFVKNLSKHLNSTHDHRTVVCSKCGKTVRQRYYGEHLTLAHGAKEDRRVVCPVCGKILCRKSNLAIHIKVMHSDESERILACEICGKTFPHMKVLKKHFEVHQERKYKCKLCEYKTYRRSNVAVHLKKSHHMKDNVYDHVEDTSLLMENTDSKEDVEQMEAEVEEEGHEEAILKSTAE</sequence>
<feature type="domain" description="C2H2-type" evidence="7">
    <location>
        <begin position="387"/>
        <end position="414"/>
    </location>
</feature>
<feature type="compositionally biased region" description="Basic residues" evidence="6">
    <location>
        <begin position="203"/>
        <end position="213"/>
    </location>
</feature>